<name>A0A1E1WU76_PECGO</name>
<protein>
    <submittedName>
        <fullName evidence="2">Uncharacterized protein</fullName>
    </submittedName>
</protein>
<sequence length="192" mass="20280">TKQNPNRAKTVKENSTAVKTVATKQSAGVVKTVASPKTENAPKDNADTKPAIVENVKSTPKKITPNKNAEVIVAAKKSPIKHVTFADPENVNKVNTSVKPAVAKSAPTKVTPNKSVKVPVTAIVNKANTGTKPVAKCTTAKVTSNKIDNFEKGKLTVGNKNSDFDELDDEDILALMSDAIVLDECSGSEDES</sequence>
<dbReference type="EMBL" id="GDQN01000532">
    <property type="protein sequence ID" value="JAT90522.1"/>
    <property type="molecule type" value="Transcribed_RNA"/>
</dbReference>
<feature type="non-terminal residue" evidence="2">
    <location>
        <position position="1"/>
    </location>
</feature>
<gene>
    <name evidence="2" type="ORF">g.6634</name>
</gene>
<evidence type="ECO:0000313" key="2">
    <source>
        <dbReference type="EMBL" id="JAT90522.1"/>
    </source>
</evidence>
<dbReference type="OrthoDB" id="7430688at2759"/>
<accession>A0A1E1WU76</accession>
<organism evidence="2">
    <name type="scientific">Pectinophora gossypiella</name>
    <name type="common">Cotton pink bollworm</name>
    <name type="synonym">Depressaria gossypiella</name>
    <dbReference type="NCBI Taxonomy" id="13191"/>
    <lineage>
        <taxon>Eukaryota</taxon>
        <taxon>Metazoa</taxon>
        <taxon>Ecdysozoa</taxon>
        <taxon>Arthropoda</taxon>
        <taxon>Hexapoda</taxon>
        <taxon>Insecta</taxon>
        <taxon>Pterygota</taxon>
        <taxon>Neoptera</taxon>
        <taxon>Endopterygota</taxon>
        <taxon>Lepidoptera</taxon>
        <taxon>Glossata</taxon>
        <taxon>Ditrysia</taxon>
        <taxon>Gelechioidea</taxon>
        <taxon>Gelechiidae</taxon>
        <taxon>Apatetrinae</taxon>
        <taxon>Pectinophora</taxon>
    </lineage>
</organism>
<dbReference type="AlphaFoldDB" id="A0A1E1WU76"/>
<reference evidence="2" key="1">
    <citation type="submission" date="2015-09" db="EMBL/GenBank/DDBJ databases">
        <title>De novo assembly of Pectinophora gossypiella (Pink Bollworm) gut transcriptome.</title>
        <authorList>
            <person name="Tassone E.E."/>
        </authorList>
    </citation>
    <scope>NUCLEOTIDE SEQUENCE</scope>
</reference>
<proteinExistence type="predicted"/>
<feature type="region of interest" description="Disordered" evidence="1">
    <location>
        <begin position="32"/>
        <end position="53"/>
    </location>
</feature>
<evidence type="ECO:0000256" key="1">
    <source>
        <dbReference type="SAM" id="MobiDB-lite"/>
    </source>
</evidence>